<dbReference type="InterPro" id="IPR001759">
    <property type="entry name" value="PTX_dom"/>
</dbReference>
<comment type="caution">
    <text evidence="6">Lacks conserved residue(s) required for the propagation of feature annotation.</text>
</comment>
<evidence type="ECO:0000259" key="8">
    <source>
        <dbReference type="PROSITE" id="PS50948"/>
    </source>
</evidence>
<dbReference type="SUPFAM" id="SSF57414">
    <property type="entry name" value="Hairpin loop containing domain-like"/>
    <property type="match status" value="1"/>
</dbReference>
<name>A7RSX6_NEMVE</name>
<reference evidence="10 11" key="1">
    <citation type="journal article" date="2007" name="Science">
        <title>Sea anemone genome reveals ancestral eumetazoan gene repertoire and genomic organization.</title>
        <authorList>
            <person name="Putnam N.H."/>
            <person name="Srivastava M."/>
            <person name="Hellsten U."/>
            <person name="Dirks B."/>
            <person name="Chapman J."/>
            <person name="Salamov A."/>
            <person name="Terry A."/>
            <person name="Shapiro H."/>
            <person name="Lindquist E."/>
            <person name="Kapitonov V.V."/>
            <person name="Jurka J."/>
            <person name="Genikhovich G."/>
            <person name="Grigoriev I.V."/>
            <person name="Lucas S.M."/>
            <person name="Steele R.E."/>
            <person name="Finnerty J.R."/>
            <person name="Technau U."/>
            <person name="Martindale M.Q."/>
            <person name="Rokhsar D.S."/>
        </authorList>
    </citation>
    <scope>NUCLEOTIDE SEQUENCE [LARGE SCALE GENOMIC DNA]</scope>
    <source>
        <strain evidence="11">CH2 X CH6</strain>
    </source>
</reference>
<sequence>MCRTMRGHFLALLLIWCTQQTVLSRDGIQTEKNNMLGLFKSRKGWRLADQEFKSVQVFSEFECARLCVDDPRCKSANYKEAAEQSVCRLNSETSRSRKNLYIPEEGYTFLEPVKSACGSKPCSKPFTCQEVLNSHDVLYTCNLNTDIKSNFQIRFPTRTNTDYVRLNKKVDLTKFTLTYTVRIDDDTKDHTFISYSSSNSNGIFMLQRSRRSTPYYIKADSKFHRVVITWDNTNGDYQFFVDNTLVLKDTGLAKGKIVAGGTGIFVLGNDQDTIGGGYVLADALVGTITRVNLWDVVLPDEYIEILGQGCGNEVGTVLAWTEFRKETSSYNGGALFEEPSSCS</sequence>
<dbReference type="GO" id="GO:0046872">
    <property type="term" value="F:metal ion binding"/>
    <property type="evidence" value="ECO:0007669"/>
    <property type="project" value="UniProtKB-KW"/>
</dbReference>
<dbReference type="InterPro" id="IPR013320">
    <property type="entry name" value="ConA-like_dom_sf"/>
</dbReference>
<feature type="signal peptide" evidence="7">
    <location>
        <begin position="1"/>
        <end position="24"/>
    </location>
</feature>
<accession>A7RSX6</accession>
<dbReference type="Gene3D" id="3.50.4.10">
    <property type="entry name" value="Hepatocyte Growth Factor"/>
    <property type="match status" value="1"/>
</dbReference>
<evidence type="ECO:0000256" key="3">
    <source>
        <dbReference type="ARBA" id="ARBA00022837"/>
    </source>
</evidence>
<dbReference type="Proteomes" id="UP000001593">
    <property type="component" value="Unassembled WGS sequence"/>
</dbReference>
<dbReference type="PhylomeDB" id="A7RSX6"/>
<evidence type="ECO:0000256" key="5">
    <source>
        <dbReference type="ARBA" id="ARBA00023180"/>
    </source>
</evidence>
<dbReference type="KEGG" id="nve:5517351"/>
<evidence type="ECO:0008006" key="12">
    <source>
        <dbReference type="Google" id="ProtNLM"/>
    </source>
</evidence>
<dbReference type="Gene3D" id="2.60.120.200">
    <property type="match status" value="1"/>
</dbReference>
<evidence type="ECO:0000256" key="2">
    <source>
        <dbReference type="ARBA" id="ARBA00022723"/>
    </source>
</evidence>
<protein>
    <recommendedName>
        <fullName evidence="12">Apple domain-containing protein</fullName>
    </recommendedName>
</protein>
<dbReference type="PANTHER" id="PTHR19277:SF161">
    <property type="entry name" value="LAMININ G DOMAIN-CONTAINING PROTEIN"/>
    <property type="match status" value="1"/>
</dbReference>
<dbReference type="SMART" id="SM00159">
    <property type="entry name" value="PTX"/>
    <property type="match status" value="1"/>
</dbReference>
<keyword evidence="5" id="KW-0325">Glycoprotein</keyword>
<dbReference type="HOGENOM" id="CLU_809638_0_0_1"/>
<comment type="cofactor">
    <cofactor evidence="1">
        <name>Ca(2+)</name>
        <dbReference type="ChEBI" id="CHEBI:29108"/>
    </cofactor>
</comment>
<keyword evidence="4" id="KW-1015">Disulfide bond</keyword>
<keyword evidence="11" id="KW-1185">Reference proteome</keyword>
<keyword evidence="2" id="KW-0479">Metal-binding</keyword>
<proteinExistence type="predicted"/>
<dbReference type="InterPro" id="IPR003609">
    <property type="entry name" value="Pan_app"/>
</dbReference>
<evidence type="ECO:0000256" key="7">
    <source>
        <dbReference type="SAM" id="SignalP"/>
    </source>
</evidence>
<dbReference type="OrthoDB" id="5972265at2759"/>
<evidence type="ECO:0000313" key="10">
    <source>
        <dbReference type="EMBL" id="EDO45298.1"/>
    </source>
</evidence>
<evidence type="ECO:0000259" key="9">
    <source>
        <dbReference type="PROSITE" id="PS51828"/>
    </source>
</evidence>
<dbReference type="InterPro" id="IPR051360">
    <property type="entry name" value="Neuronal_Pentraxin_Related"/>
</dbReference>
<dbReference type="Pfam" id="PF00024">
    <property type="entry name" value="PAN_1"/>
    <property type="match status" value="1"/>
</dbReference>
<evidence type="ECO:0000256" key="6">
    <source>
        <dbReference type="PROSITE-ProRule" id="PRU01172"/>
    </source>
</evidence>
<dbReference type="InParanoid" id="A7RSX6"/>
<keyword evidence="3" id="KW-0106">Calcium</keyword>
<gene>
    <name evidence="10" type="ORF">NEMVEDRAFT_v1g201652</name>
</gene>
<keyword evidence="7" id="KW-0732">Signal</keyword>
<dbReference type="EMBL" id="DS469536">
    <property type="protein sequence ID" value="EDO45298.1"/>
    <property type="molecule type" value="Genomic_DNA"/>
</dbReference>
<organism evidence="10 11">
    <name type="scientific">Nematostella vectensis</name>
    <name type="common">Starlet sea anemone</name>
    <dbReference type="NCBI Taxonomy" id="45351"/>
    <lineage>
        <taxon>Eukaryota</taxon>
        <taxon>Metazoa</taxon>
        <taxon>Cnidaria</taxon>
        <taxon>Anthozoa</taxon>
        <taxon>Hexacorallia</taxon>
        <taxon>Actiniaria</taxon>
        <taxon>Edwardsiidae</taxon>
        <taxon>Nematostella</taxon>
    </lineage>
</organism>
<evidence type="ECO:0000313" key="11">
    <source>
        <dbReference type="Proteomes" id="UP000001593"/>
    </source>
</evidence>
<feature type="domain" description="Apple" evidence="8">
    <location>
        <begin position="17"/>
        <end position="117"/>
    </location>
</feature>
<dbReference type="PROSITE" id="PS50948">
    <property type="entry name" value="PAN"/>
    <property type="match status" value="1"/>
</dbReference>
<dbReference type="STRING" id="45351.A7RSX6"/>
<dbReference type="PROSITE" id="PS51828">
    <property type="entry name" value="PTX_2"/>
    <property type="match status" value="1"/>
</dbReference>
<evidence type="ECO:0000256" key="1">
    <source>
        <dbReference type="ARBA" id="ARBA00001913"/>
    </source>
</evidence>
<dbReference type="Pfam" id="PF00354">
    <property type="entry name" value="Pentaxin"/>
    <property type="match status" value="1"/>
</dbReference>
<dbReference type="OMA" id="PRCKSAN"/>
<evidence type="ECO:0000256" key="4">
    <source>
        <dbReference type="ARBA" id="ARBA00023157"/>
    </source>
</evidence>
<dbReference type="SUPFAM" id="SSF49899">
    <property type="entry name" value="Concanavalin A-like lectins/glucanases"/>
    <property type="match status" value="1"/>
</dbReference>
<dbReference type="PANTHER" id="PTHR19277">
    <property type="entry name" value="PENTRAXIN"/>
    <property type="match status" value="1"/>
</dbReference>
<feature type="domain" description="Pentraxin (PTX)" evidence="9">
    <location>
        <begin position="149"/>
        <end position="343"/>
    </location>
</feature>
<dbReference type="PRINTS" id="PR00895">
    <property type="entry name" value="PENTAXIN"/>
</dbReference>
<feature type="chain" id="PRO_5002714499" description="Apple domain-containing protein" evidence="7">
    <location>
        <begin position="25"/>
        <end position="343"/>
    </location>
</feature>
<dbReference type="AlphaFoldDB" id="A7RSX6"/>